<dbReference type="EMBL" id="BDCX01000015">
    <property type="protein sequence ID" value="GAT70022.1"/>
    <property type="molecule type" value="Genomic_DNA"/>
</dbReference>
<dbReference type="Pfam" id="PF00005">
    <property type="entry name" value="ABC_tran"/>
    <property type="match status" value="1"/>
</dbReference>
<gene>
    <name evidence="6" type="ORF">PS9374_05702</name>
</gene>
<keyword evidence="4 6" id="KW-0067">ATP-binding</keyword>
<dbReference type="GO" id="GO:0016887">
    <property type="term" value="F:ATP hydrolysis activity"/>
    <property type="evidence" value="ECO:0007669"/>
    <property type="project" value="InterPro"/>
</dbReference>
<protein>
    <submittedName>
        <fullName evidence="6">Nickel ABC transporter ATP-binding protein</fullName>
    </submittedName>
</protein>
<keyword evidence="7" id="KW-1185">Reference proteome</keyword>
<evidence type="ECO:0000256" key="4">
    <source>
        <dbReference type="ARBA" id="ARBA00022840"/>
    </source>
</evidence>
<dbReference type="PROSITE" id="PS50893">
    <property type="entry name" value="ABC_TRANSPORTER_2"/>
    <property type="match status" value="1"/>
</dbReference>
<comment type="similarity">
    <text evidence="1">Belongs to the ABC transporter superfamily.</text>
</comment>
<evidence type="ECO:0000259" key="5">
    <source>
        <dbReference type="PROSITE" id="PS50893"/>
    </source>
</evidence>
<dbReference type="SUPFAM" id="SSF52540">
    <property type="entry name" value="P-loop containing nucleoside triphosphate hydrolases"/>
    <property type="match status" value="1"/>
</dbReference>
<accession>A0A171DM65</accession>
<sequence>MALVVSGLDYGHPGGEPLYRDASFRVEAGTVVGVTGPSGSGKSTLGALLAGDLRPRAGEITVDGAPLPGRGFRPVQLIHQHPERAVNPKWRMRSVLRESHAVPRETLDLLGIRSEWLDRRPGELSGGELQRFCIARALHPATRYLVADEMTAMFDAITQARIWHALSGIVRERGLGMVVISHEPALLDRLCDERIAVERLRGPAGGARRSRWSPAARDAAGSA</sequence>
<dbReference type="STRING" id="161355.PS9374_05702"/>
<evidence type="ECO:0000313" key="7">
    <source>
        <dbReference type="Proteomes" id="UP000077701"/>
    </source>
</evidence>
<dbReference type="GO" id="GO:0055085">
    <property type="term" value="P:transmembrane transport"/>
    <property type="evidence" value="ECO:0007669"/>
    <property type="project" value="UniProtKB-ARBA"/>
</dbReference>
<dbReference type="AlphaFoldDB" id="A0A171DM65"/>
<feature type="domain" description="ABC transporter" evidence="5">
    <location>
        <begin position="3"/>
        <end position="223"/>
    </location>
</feature>
<name>A0A171DM65_9ACTN</name>
<dbReference type="InterPro" id="IPR050319">
    <property type="entry name" value="ABC_transp_ATP-bind"/>
</dbReference>
<dbReference type="RefSeq" id="WP_068901862.1">
    <property type="nucleotide sequence ID" value="NZ_BDCX01000015.1"/>
</dbReference>
<evidence type="ECO:0000256" key="2">
    <source>
        <dbReference type="ARBA" id="ARBA00022448"/>
    </source>
</evidence>
<proteinExistence type="inferred from homology"/>
<dbReference type="InterPro" id="IPR003593">
    <property type="entry name" value="AAA+_ATPase"/>
</dbReference>
<evidence type="ECO:0000313" key="6">
    <source>
        <dbReference type="EMBL" id="GAT70022.1"/>
    </source>
</evidence>
<dbReference type="Proteomes" id="UP000077701">
    <property type="component" value="Unassembled WGS sequence"/>
</dbReference>
<dbReference type="Gene3D" id="3.40.50.300">
    <property type="entry name" value="P-loop containing nucleotide triphosphate hydrolases"/>
    <property type="match status" value="1"/>
</dbReference>
<dbReference type="InterPro" id="IPR027417">
    <property type="entry name" value="P-loop_NTPase"/>
</dbReference>
<evidence type="ECO:0000256" key="1">
    <source>
        <dbReference type="ARBA" id="ARBA00005417"/>
    </source>
</evidence>
<reference evidence="6 7" key="1">
    <citation type="journal article" date="2016" name="Genome Announc.">
        <title>Draft Genome Sequence of Planomonospora sphaerica JCM9374, a Rare Actinomycete.</title>
        <authorList>
            <person name="Dohra H."/>
            <person name="Suzuki T."/>
            <person name="Inoue Y."/>
            <person name="Kodani S."/>
        </authorList>
    </citation>
    <scope>NUCLEOTIDE SEQUENCE [LARGE SCALE GENOMIC DNA]</scope>
    <source>
        <strain evidence="6 7">JCM 9374</strain>
    </source>
</reference>
<organism evidence="6 7">
    <name type="scientific">Planomonospora sphaerica</name>
    <dbReference type="NCBI Taxonomy" id="161355"/>
    <lineage>
        <taxon>Bacteria</taxon>
        <taxon>Bacillati</taxon>
        <taxon>Actinomycetota</taxon>
        <taxon>Actinomycetes</taxon>
        <taxon>Streptosporangiales</taxon>
        <taxon>Streptosporangiaceae</taxon>
        <taxon>Planomonospora</taxon>
    </lineage>
</organism>
<comment type="caution">
    <text evidence="6">The sequence shown here is derived from an EMBL/GenBank/DDBJ whole genome shotgun (WGS) entry which is preliminary data.</text>
</comment>
<dbReference type="GO" id="GO:0005524">
    <property type="term" value="F:ATP binding"/>
    <property type="evidence" value="ECO:0007669"/>
    <property type="project" value="UniProtKB-KW"/>
</dbReference>
<keyword evidence="3" id="KW-0547">Nucleotide-binding</keyword>
<dbReference type="InterPro" id="IPR017871">
    <property type="entry name" value="ABC_transporter-like_CS"/>
</dbReference>
<dbReference type="InterPro" id="IPR003439">
    <property type="entry name" value="ABC_transporter-like_ATP-bd"/>
</dbReference>
<dbReference type="PANTHER" id="PTHR43776">
    <property type="entry name" value="TRANSPORT ATP-BINDING PROTEIN"/>
    <property type="match status" value="1"/>
</dbReference>
<evidence type="ECO:0000256" key="3">
    <source>
        <dbReference type="ARBA" id="ARBA00022741"/>
    </source>
</evidence>
<dbReference type="OrthoDB" id="2986442at2"/>
<keyword evidence="2" id="KW-0813">Transport</keyword>
<reference evidence="7" key="2">
    <citation type="submission" date="2016-04" db="EMBL/GenBank/DDBJ databases">
        <title>Planomonospora sphaerica JCM9374 whole genome shotgun sequence.</title>
        <authorList>
            <person name="Suzuki T."/>
            <person name="Dohra H."/>
            <person name="Kodani S."/>
        </authorList>
    </citation>
    <scope>NUCLEOTIDE SEQUENCE [LARGE SCALE GENOMIC DNA]</scope>
    <source>
        <strain evidence="7">JCM 9374</strain>
    </source>
</reference>
<dbReference type="PROSITE" id="PS00211">
    <property type="entry name" value="ABC_TRANSPORTER_1"/>
    <property type="match status" value="1"/>
</dbReference>
<dbReference type="PANTHER" id="PTHR43776:SF7">
    <property type="entry name" value="D,D-DIPEPTIDE TRANSPORT ATP-BINDING PROTEIN DDPF-RELATED"/>
    <property type="match status" value="1"/>
</dbReference>
<dbReference type="SMART" id="SM00382">
    <property type="entry name" value="AAA"/>
    <property type="match status" value="1"/>
</dbReference>